<accession>A0A934VCZ9</accession>
<evidence type="ECO:0000256" key="1">
    <source>
        <dbReference type="SAM" id="SignalP"/>
    </source>
</evidence>
<keyword evidence="3" id="KW-1185">Reference proteome</keyword>
<name>A0A934VCZ9_9BACT</name>
<organism evidence="2 3">
    <name type="scientific">Luteolibacter yonseiensis</name>
    <dbReference type="NCBI Taxonomy" id="1144680"/>
    <lineage>
        <taxon>Bacteria</taxon>
        <taxon>Pseudomonadati</taxon>
        <taxon>Verrucomicrobiota</taxon>
        <taxon>Verrucomicrobiia</taxon>
        <taxon>Verrucomicrobiales</taxon>
        <taxon>Verrucomicrobiaceae</taxon>
        <taxon>Luteolibacter</taxon>
    </lineage>
</organism>
<evidence type="ECO:0000313" key="3">
    <source>
        <dbReference type="Proteomes" id="UP000600139"/>
    </source>
</evidence>
<evidence type="ECO:0000313" key="2">
    <source>
        <dbReference type="EMBL" id="MBK1817655.1"/>
    </source>
</evidence>
<reference evidence="2" key="1">
    <citation type="submission" date="2021-01" db="EMBL/GenBank/DDBJ databases">
        <title>Modified the classification status of verrucomicrobia.</title>
        <authorList>
            <person name="Feng X."/>
        </authorList>
    </citation>
    <scope>NUCLEOTIDE SEQUENCE</scope>
    <source>
        <strain evidence="2">JCM 18052</strain>
    </source>
</reference>
<gene>
    <name evidence="2" type="ORF">JIN84_18695</name>
</gene>
<comment type="caution">
    <text evidence="2">The sequence shown here is derived from an EMBL/GenBank/DDBJ whole genome shotgun (WGS) entry which is preliminary data.</text>
</comment>
<keyword evidence="1" id="KW-0732">Signal</keyword>
<protein>
    <submittedName>
        <fullName evidence="2">Uncharacterized protein</fullName>
    </submittedName>
</protein>
<dbReference type="EMBL" id="JAENIK010000012">
    <property type="protein sequence ID" value="MBK1817655.1"/>
    <property type="molecule type" value="Genomic_DNA"/>
</dbReference>
<proteinExistence type="predicted"/>
<feature type="signal peptide" evidence="1">
    <location>
        <begin position="1"/>
        <end position="32"/>
    </location>
</feature>
<dbReference type="Proteomes" id="UP000600139">
    <property type="component" value="Unassembled WGS sequence"/>
</dbReference>
<feature type="chain" id="PRO_5037135921" evidence="1">
    <location>
        <begin position="33"/>
        <end position="78"/>
    </location>
</feature>
<sequence length="78" mass="8127">MKASPLVRQMTRVLTRAHVPMAAFGSTAAVLAASAPAVEATSSETTVDAVSNPVEILREHRADLSAALATGIFLARPR</sequence>
<dbReference type="AlphaFoldDB" id="A0A934VCZ9"/>